<feature type="compositionally biased region" description="Polar residues" evidence="1">
    <location>
        <begin position="257"/>
        <end position="274"/>
    </location>
</feature>
<protein>
    <submittedName>
        <fullName evidence="3">Uncharacterized protein LOC113207591 isoform X1</fullName>
    </submittedName>
</protein>
<feature type="region of interest" description="Disordered" evidence="1">
    <location>
        <begin position="108"/>
        <end position="171"/>
    </location>
</feature>
<feature type="compositionally biased region" description="Basic and acidic residues" evidence="1">
    <location>
        <begin position="208"/>
        <end position="233"/>
    </location>
</feature>
<feature type="compositionally biased region" description="Basic and acidic residues" evidence="1">
    <location>
        <begin position="108"/>
        <end position="122"/>
    </location>
</feature>
<evidence type="ECO:0000256" key="1">
    <source>
        <dbReference type="SAM" id="MobiDB-lite"/>
    </source>
</evidence>
<reference evidence="3" key="1">
    <citation type="submission" date="2025-08" db="UniProtKB">
        <authorList>
            <consortium name="RefSeq"/>
        </authorList>
    </citation>
    <scope>IDENTIFICATION</scope>
    <source>
        <tissue evidence="3">Whole organism</tissue>
    </source>
</reference>
<sequence length="412" mass="43999">MAEGEEENQLAPFSLVKLFAPDTGYDGDSEEDEPQAFNLRVISSTWLNEDKTKCWWPPASIAMDRAGRMAANHATPDPKTWQHIDVSVEGSYRTYGRGLKNLKALEKGMKAEGDKTTDYERPRIKRRPTRLVEEDDEIKAPKRKKSSAPAKSRFGSDSDDSTKTVPAPVFNKLEEKLNKVIARRAVQVKPNASQPKEKSSKVVVPIESQHKVKGTETRSGRRCERSPTGDKSVRGTVAKGSGGSAEVSLHPPKQLVTLGSTTCKPGSGSCENQPVSGTVAKGSSGSSKVSLHPPKQLALGGTPIKISSASRENQVLLGDKPTSLTTVDKGKELSDGNNSPSGSFCGDHDTLHTRTSPGSGSPRSDVDSAPCNSDHSIGPSPSPISVPSHSVGNSTSAAVPSSHLLQLYEDNV</sequence>
<evidence type="ECO:0000313" key="2">
    <source>
        <dbReference type="Proteomes" id="UP000504606"/>
    </source>
</evidence>
<dbReference type="RefSeq" id="XP_052120344.1">
    <property type="nucleotide sequence ID" value="XM_052264384.1"/>
</dbReference>
<name>A0A9C6U3E3_FRAOC</name>
<gene>
    <name evidence="3" type="primary">LOC113207591</name>
</gene>
<dbReference type="AlphaFoldDB" id="A0A9C6U3E3"/>
<dbReference type="GeneID" id="113207591"/>
<feature type="compositionally biased region" description="Polar residues" evidence="1">
    <location>
        <begin position="353"/>
        <end position="362"/>
    </location>
</feature>
<organism evidence="2 3">
    <name type="scientific">Frankliniella occidentalis</name>
    <name type="common">Western flower thrips</name>
    <name type="synonym">Euthrips occidentalis</name>
    <dbReference type="NCBI Taxonomy" id="133901"/>
    <lineage>
        <taxon>Eukaryota</taxon>
        <taxon>Metazoa</taxon>
        <taxon>Ecdysozoa</taxon>
        <taxon>Arthropoda</taxon>
        <taxon>Hexapoda</taxon>
        <taxon>Insecta</taxon>
        <taxon>Pterygota</taxon>
        <taxon>Neoptera</taxon>
        <taxon>Paraneoptera</taxon>
        <taxon>Thysanoptera</taxon>
        <taxon>Terebrantia</taxon>
        <taxon>Thripoidea</taxon>
        <taxon>Thripidae</taxon>
        <taxon>Frankliniella</taxon>
    </lineage>
</organism>
<dbReference type="Proteomes" id="UP000504606">
    <property type="component" value="Unplaced"/>
</dbReference>
<keyword evidence="2" id="KW-1185">Reference proteome</keyword>
<proteinExistence type="predicted"/>
<accession>A0A9C6U3E3</accession>
<feature type="compositionally biased region" description="Low complexity" evidence="1">
    <location>
        <begin position="375"/>
        <end position="392"/>
    </location>
</feature>
<feature type="region of interest" description="Disordered" evidence="1">
    <location>
        <begin position="185"/>
        <end position="402"/>
    </location>
</feature>
<feature type="compositionally biased region" description="Low complexity" evidence="1">
    <location>
        <begin position="275"/>
        <end position="290"/>
    </location>
</feature>
<evidence type="ECO:0000313" key="3">
    <source>
        <dbReference type="RefSeq" id="XP_052120344.1"/>
    </source>
</evidence>